<keyword evidence="3 6" id="KW-0285">Flavoprotein</keyword>
<evidence type="ECO:0000256" key="4">
    <source>
        <dbReference type="ARBA" id="ARBA00022827"/>
    </source>
</evidence>
<evidence type="ECO:0000313" key="10">
    <source>
        <dbReference type="EMBL" id="MCX2972271.1"/>
    </source>
</evidence>
<sequence>MALVLTEEQRLLRDSAHDFLADNAPVESLRKLRDERSALGYDPEVWQNMAELGWASIILPEQYGGLDFGFTGLGLIMEETGRTLLASPIFASAVVGASTLLLGGSDEQKETMLPAIASGKLTLALALEETHHHRPTHIATTATYSDGKYLISGQKTLVLDGHSADKIIVVARTSGDKKSTDGISLFLVDRSASGVSVQRTTMVDSRNAANITLDAVSVNSDALVGELNEGWQILDPVLDRGRVALAAEMMGLSLEAFDRTVAYLKQREQFGALIGSFQALQHRAAQMQADIELCRSVILQALFSVDEAPEQLPLLASLAKAKLNELSKLATNEAVQMHGGIGVTDELEIGFFLKRARVAMQIFGDTGFHKNRYATLCGY</sequence>
<keyword evidence="4 6" id="KW-0274">FAD</keyword>
<dbReference type="SUPFAM" id="SSF47203">
    <property type="entry name" value="Acyl-CoA dehydrogenase C-terminal domain-like"/>
    <property type="match status" value="1"/>
</dbReference>
<dbReference type="SUPFAM" id="SSF56645">
    <property type="entry name" value="Acyl-CoA dehydrogenase NM domain-like"/>
    <property type="match status" value="1"/>
</dbReference>
<accession>A0ABT3SRK5</accession>
<dbReference type="Pfam" id="PF02770">
    <property type="entry name" value="Acyl-CoA_dh_M"/>
    <property type="match status" value="1"/>
</dbReference>
<dbReference type="EMBL" id="SHNP01000001">
    <property type="protein sequence ID" value="MCX2972271.1"/>
    <property type="molecule type" value="Genomic_DNA"/>
</dbReference>
<gene>
    <name evidence="10" type="ORF">EYC87_01550</name>
</gene>
<evidence type="ECO:0000313" key="11">
    <source>
        <dbReference type="Proteomes" id="UP001143307"/>
    </source>
</evidence>
<dbReference type="InterPro" id="IPR009075">
    <property type="entry name" value="AcylCo_DH/oxidase_C"/>
</dbReference>
<proteinExistence type="inferred from homology"/>
<dbReference type="Gene3D" id="1.10.540.10">
    <property type="entry name" value="Acyl-CoA dehydrogenase/oxidase, N-terminal domain"/>
    <property type="match status" value="1"/>
</dbReference>
<dbReference type="Pfam" id="PF00441">
    <property type="entry name" value="Acyl-CoA_dh_1"/>
    <property type="match status" value="1"/>
</dbReference>
<reference evidence="10" key="1">
    <citation type="submission" date="2019-02" db="EMBL/GenBank/DDBJ databases">
        <authorList>
            <person name="Li S.-H."/>
        </authorList>
    </citation>
    <scope>NUCLEOTIDE SEQUENCE</scope>
    <source>
        <strain evidence="10">IMCC8485</strain>
    </source>
</reference>
<feature type="domain" description="Acyl-CoA dehydrogenase/oxidase N-terminal" evidence="9">
    <location>
        <begin position="6"/>
        <end position="120"/>
    </location>
</feature>
<feature type="domain" description="Acyl-CoA dehydrogenase/oxidase C-terminal" evidence="7">
    <location>
        <begin position="228"/>
        <end position="371"/>
    </location>
</feature>
<dbReference type="InterPro" id="IPR036250">
    <property type="entry name" value="AcylCo_DH-like_C"/>
</dbReference>
<dbReference type="InterPro" id="IPR009100">
    <property type="entry name" value="AcylCoA_DH/oxidase_NM_dom_sf"/>
</dbReference>
<comment type="cofactor">
    <cofactor evidence="1 6">
        <name>FAD</name>
        <dbReference type="ChEBI" id="CHEBI:57692"/>
    </cofactor>
</comment>
<name>A0ABT3SRK5_9GAMM</name>
<evidence type="ECO:0000259" key="8">
    <source>
        <dbReference type="Pfam" id="PF02770"/>
    </source>
</evidence>
<evidence type="ECO:0000256" key="1">
    <source>
        <dbReference type="ARBA" id="ARBA00001974"/>
    </source>
</evidence>
<dbReference type="Gene3D" id="2.40.110.10">
    <property type="entry name" value="Butyryl-CoA Dehydrogenase, subunit A, domain 2"/>
    <property type="match status" value="1"/>
</dbReference>
<evidence type="ECO:0000259" key="9">
    <source>
        <dbReference type="Pfam" id="PF02771"/>
    </source>
</evidence>
<dbReference type="Pfam" id="PF02771">
    <property type="entry name" value="Acyl-CoA_dh_N"/>
    <property type="match status" value="1"/>
</dbReference>
<dbReference type="RefSeq" id="WP_279251308.1">
    <property type="nucleotide sequence ID" value="NZ_SHNP01000001.1"/>
</dbReference>
<organism evidence="10 11">
    <name type="scientific">Candidatus Seongchinamella marina</name>
    <dbReference type="NCBI Taxonomy" id="2518990"/>
    <lineage>
        <taxon>Bacteria</taxon>
        <taxon>Pseudomonadati</taxon>
        <taxon>Pseudomonadota</taxon>
        <taxon>Gammaproteobacteria</taxon>
        <taxon>Cellvibrionales</taxon>
        <taxon>Halieaceae</taxon>
        <taxon>Seongchinamella</taxon>
    </lineage>
</organism>
<dbReference type="Gene3D" id="1.20.140.10">
    <property type="entry name" value="Butyryl-CoA Dehydrogenase, subunit A, domain 3"/>
    <property type="match status" value="1"/>
</dbReference>
<evidence type="ECO:0000256" key="5">
    <source>
        <dbReference type="ARBA" id="ARBA00023002"/>
    </source>
</evidence>
<comment type="similarity">
    <text evidence="2 6">Belongs to the acyl-CoA dehydrogenase family.</text>
</comment>
<dbReference type="Proteomes" id="UP001143307">
    <property type="component" value="Unassembled WGS sequence"/>
</dbReference>
<dbReference type="InterPro" id="IPR006091">
    <property type="entry name" value="Acyl-CoA_Oxase/DH_mid-dom"/>
</dbReference>
<comment type="caution">
    <text evidence="10">The sequence shown here is derived from an EMBL/GenBank/DDBJ whole genome shotgun (WGS) entry which is preliminary data.</text>
</comment>
<protein>
    <submittedName>
        <fullName evidence="10">Acyl-CoA dehydrogenase</fullName>
    </submittedName>
</protein>
<evidence type="ECO:0000256" key="2">
    <source>
        <dbReference type="ARBA" id="ARBA00009347"/>
    </source>
</evidence>
<evidence type="ECO:0000256" key="6">
    <source>
        <dbReference type="RuleBase" id="RU362125"/>
    </source>
</evidence>
<dbReference type="PANTHER" id="PTHR43884:SF20">
    <property type="entry name" value="ACYL-COA DEHYDROGENASE FADE28"/>
    <property type="match status" value="1"/>
</dbReference>
<evidence type="ECO:0000256" key="3">
    <source>
        <dbReference type="ARBA" id="ARBA00022630"/>
    </source>
</evidence>
<keyword evidence="5 6" id="KW-0560">Oxidoreductase</keyword>
<dbReference type="InterPro" id="IPR037069">
    <property type="entry name" value="AcylCoA_DH/ox_N_sf"/>
</dbReference>
<keyword evidence="11" id="KW-1185">Reference proteome</keyword>
<evidence type="ECO:0000259" key="7">
    <source>
        <dbReference type="Pfam" id="PF00441"/>
    </source>
</evidence>
<dbReference type="InterPro" id="IPR013786">
    <property type="entry name" value="AcylCoA_DH/ox_N"/>
</dbReference>
<dbReference type="CDD" id="cd00567">
    <property type="entry name" value="ACAD"/>
    <property type="match status" value="1"/>
</dbReference>
<dbReference type="InterPro" id="IPR046373">
    <property type="entry name" value="Acyl-CoA_Oxase/DH_mid-dom_sf"/>
</dbReference>
<feature type="domain" description="Acyl-CoA oxidase/dehydrogenase middle" evidence="8">
    <location>
        <begin position="130"/>
        <end position="209"/>
    </location>
</feature>
<dbReference type="PANTHER" id="PTHR43884">
    <property type="entry name" value="ACYL-COA DEHYDROGENASE"/>
    <property type="match status" value="1"/>
</dbReference>